<keyword evidence="7 14" id="KW-0547">Nucleotide-binding</keyword>
<comment type="catalytic activity">
    <reaction evidence="13">
        <text>L-seryl-[protein] + ATP = O-phospho-L-seryl-[protein] + ADP + H(+)</text>
        <dbReference type="Rhea" id="RHEA:17989"/>
        <dbReference type="Rhea" id="RHEA-COMP:9863"/>
        <dbReference type="Rhea" id="RHEA-COMP:11604"/>
        <dbReference type="ChEBI" id="CHEBI:15378"/>
        <dbReference type="ChEBI" id="CHEBI:29999"/>
        <dbReference type="ChEBI" id="CHEBI:30616"/>
        <dbReference type="ChEBI" id="CHEBI:83421"/>
        <dbReference type="ChEBI" id="CHEBI:456216"/>
        <dbReference type="EC" id="2.7.11.1"/>
    </reaction>
</comment>
<proteinExistence type="inferred from homology"/>
<dbReference type="Pfam" id="PF00069">
    <property type="entry name" value="Pkinase"/>
    <property type="match status" value="2"/>
</dbReference>
<gene>
    <name evidence="17" type="primary">mknk2b</name>
</gene>
<evidence type="ECO:0000256" key="3">
    <source>
        <dbReference type="ARBA" id="ARBA00012513"/>
    </source>
</evidence>
<reference evidence="17" key="2">
    <citation type="submission" date="2025-08" db="UniProtKB">
        <authorList>
            <consortium name="Ensembl"/>
        </authorList>
    </citation>
    <scope>IDENTIFICATION</scope>
</reference>
<keyword evidence="4 15" id="KW-0723">Serine/threonine-protein kinase</keyword>
<comment type="similarity">
    <text evidence="2">Belongs to the protein kinase superfamily. CAMK Ser/Thr protein kinase family.</text>
</comment>
<reference evidence="17" key="1">
    <citation type="submission" date="2020-07" db="EMBL/GenBank/DDBJ databases">
        <title>A long reads based de novo assembly of the rainbow trout Arlee double haploid line genome.</title>
        <authorList>
            <person name="Gao G."/>
            <person name="Palti Y."/>
        </authorList>
    </citation>
    <scope>NUCLEOTIDE SEQUENCE [LARGE SCALE GENOMIC DNA]</scope>
</reference>
<dbReference type="PANTHER" id="PTHR24349">
    <property type="entry name" value="SERINE/THREONINE-PROTEIN KINASE"/>
    <property type="match status" value="1"/>
</dbReference>
<feature type="binding site" evidence="14">
    <location>
        <position position="73"/>
    </location>
    <ligand>
        <name>ATP</name>
        <dbReference type="ChEBI" id="CHEBI:30616"/>
    </ligand>
</feature>
<evidence type="ECO:0000256" key="14">
    <source>
        <dbReference type="PROSITE-ProRule" id="PRU10141"/>
    </source>
</evidence>
<protein>
    <recommendedName>
        <fullName evidence="3">non-specific serine/threonine protein kinase</fullName>
        <ecNumber evidence="3">2.7.11.1</ecNumber>
    </recommendedName>
</protein>
<evidence type="ECO:0000256" key="12">
    <source>
        <dbReference type="ARBA" id="ARBA00047899"/>
    </source>
</evidence>
<evidence type="ECO:0000313" key="17">
    <source>
        <dbReference type="Ensembl" id="ENSOMYP00000024156.2"/>
    </source>
</evidence>
<dbReference type="InterPro" id="IPR050205">
    <property type="entry name" value="CDPK_Ser/Thr_kinases"/>
</dbReference>
<organism evidence="17 18">
    <name type="scientific">Oncorhynchus mykiss</name>
    <name type="common">Rainbow trout</name>
    <name type="synonym">Salmo gairdneri</name>
    <dbReference type="NCBI Taxonomy" id="8022"/>
    <lineage>
        <taxon>Eukaryota</taxon>
        <taxon>Metazoa</taxon>
        <taxon>Chordata</taxon>
        <taxon>Craniata</taxon>
        <taxon>Vertebrata</taxon>
        <taxon>Euteleostomi</taxon>
        <taxon>Actinopterygii</taxon>
        <taxon>Neopterygii</taxon>
        <taxon>Teleostei</taxon>
        <taxon>Protacanthopterygii</taxon>
        <taxon>Salmoniformes</taxon>
        <taxon>Salmonidae</taxon>
        <taxon>Salmoninae</taxon>
        <taxon>Oncorhynchus</taxon>
    </lineage>
</organism>
<keyword evidence="8" id="KW-0418">Kinase</keyword>
<dbReference type="GO" id="GO:0046872">
    <property type="term" value="F:metal ion binding"/>
    <property type="evidence" value="ECO:0007669"/>
    <property type="project" value="UniProtKB-KW"/>
</dbReference>
<dbReference type="Proteomes" id="UP000694395">
    <property type="component" value="Chromosome 5"/>
</dbReference>
<dbReference type="GO" id="GO:0006417">
    <property type="term" value="P:regulation of translation"/>
    <property type="evidence" value="ECO:0007669"/>
    <property type="project" value="UniProtKB-KW"/>
</dbReference>
<keyword evidence="6" id="KW-0479">Metal-binding</keyword>
<dbReference type="InterPro" id="IPR008271">
    <property type="entry name" value="Ser/Thr_kinase_AS"/>
</dbReference>
<dbReference type="SUPFAM" id="SSF56112">
    <property type="entry name" value="Protein kinase-like (PK-like)"/>
    <property type="match status" value="1"/>
</dbReference>
<dbReference type="SMART" id="SM00220">
    <property type="entry name" value="S_TKc"/>
    <property type="match status" value="1"/>
</dbReference>
<dbReference type="Gene3D" id="1.10.510.10">
    <property type="entry name" value="Transferase(Phosphotransferase) domain 1"/>
    <property type="match status" value="1"/>
</dbReference>
<evidence type="ECO:0000256" key="15">
    <source>
        <dbReference type="RuleBase" id="RU000304"/>
    </source>
</evidence>
<keyword evidence="5" id="KW-0808">Transferase</keyword>
<dbReference type="PROSITE" id="PS50011">
    <property type="entry name" value="PROTEIN_KINASE_DOM"/>
    <property type="match status" value="1"/>
</dbReference>
<comment type="catalytic activity">
    <reaction evidence="12">
        <text>L-threonyl-[protein] + ATP = O-phospho-L-threonyl-[protein] + ADP + H(+)</text>
        <dbReference type="Rhea" id="RHEA:46608"/>
        <dbReference type="Rhea" id="RHEA-COMP:11060"/>
        <dbReference type="Rhea" id="RHEA-COMP:11605"/>
        <dbReference type="ChEBI" id="CHEBI:15378"/>
        <dbReference type="ChEBI" id="CHEBI:30013"/>
        <dbReference type="ChEBI" id="CHEBI:30616"/>
        <dbReference type="ChEBI" id="CHEBI:61977"/>
        <dbReference type="ChEBI" id="CHEBI:456216"/>
        <dbReference type="EC" id="2.7.11.1"/>
    </reaction>
</comment>
<dbReference type="GeneTree" id="ENSGT00940000154587"/>
<dbReference type="PROSITE" id="PS00107">
    <property type="entry name" value="PROTEIN_KINASE_ATP"/>
    <property type="match status" value="1"/>
</dbReference>
<feature type="domain" description="Protein kinase" evidence="16">
    <location>
        <begin position="44"/>
        <end position="364"/>
    </location>
</feature>
<dbReference type="InterPro" id="IPR011009">
    <property type="entry name" value="Kinase-like_dom_sf"/>
</dbReference>
<reference evidence="17" key="3">
    <citation type="submission" date="2025-09" db="UniProtKB">
        <authorList>
            <consortium name="Ensembl"/>
        </authorList>
    </citation>
    <scope>IDENTIFICATION</scope>
</reference>
<evidence type="ECO:0000256" key="4">
    <source>
        <dbReference type="ARBA" id="ARBA00022527"/>
    </source>
</evidence>
<dbReference type="InterPro" id="IPR017441">
    <property type="entry name" value="Protein_kinase_ATP_BS"/>
</dbReference>
<keyword evidence="11" id="KW-0810">Translation regulation</keyword>
<keyword evidence="9 14" id="KW-0067">ATP-binding</keyword>
<evidence type="ECO:0000256" key="10">
    <source>
        <dbReference type="ARBA" id="ARBA00022842"/>
    </source>
</evidence>
<evidence type="ECO:0000256" key="8">
    <source>
        <dbReference type="ARBA" id="ARBA00022777"/>
    </source>
</evidence>
<evidence type="ECO:0000256" key="11">
    <source>
        <dbReference type="ARBA" id="ARBA00022845"/>
    </source>
</evidence>
<evidence type="ECO:0000256" key="2">
    <source>
        <dbReference type="ARBA" id="ARBA00006692"/>
    </source>
</evidence>
<evidence type="ECO:0000256" key="5">
    <source>
        <dbReference type="ARBA" id="ARBA00022679"/>
    </source>
</evidence>
<dbReference type="PROSITE" id="PS00108">
    <property type="entry name" value="PROTEIN_KINASE_ST"/>
    <property type="match status" value="1"/>
</dbReference>
<keyword evidence="18" id="KW-1185">Reference proteome</keyword>
<dbReference type="GO" id="GO:0004674">
    <property type="term" value="F:protein serine/threonine kinase activity"/>
    <property type="evidence" value="ECO:0007669"/>
    <property type="project" value="UniProtKB-KW"/>
</dbReference>
<dbReference type="AlphaFoldDB" id="A0A8C7VGK7"/>
<comment type="cofactor">
    <cofactor evidence="1">
        <name>Mg(2+)</name>
        <dbReference type="ChEBI" id="CHEBI:18420"/>
    </cofactor>
</comment>
<dbReference type="FunFam" id="3.30.200.20:FF:000093">
    <property type="entry name" value="Putative map kinase-interacting serine/threonine-protein kinase 1"/>
    <property type="match status" value="1"/>
</dbReference>
<keyword evidence="10" id="KW-0460">Magnesium</keyword>
<evidence type="ECO:0000313" key="18">
    <source>
        <dbReference type="Proteomes" id="UP000694395"/>
    </source>
</evidence>
<dbReference type="EC" id="2.7.11.1" evidence="3"/>
<dbReference type="Gene3D" id="3.30.200.20">
    <property type="entry name" value="Phosphorylase Kinase, domain 1"/>
    <property type="match status" value="1"/>
</dbReference>
<sequence length="468" mass="52198">MFVIFVDIPSSQPIDIPDAKKRNKKKKRCRATDSFSGRFEDVYRLQAEVLGEGAYARVQTCINLITNKEYAVKIIEKRPGHSRSRVFREVEMLYQCQGHRNILELVEFFEEEDKFYLVFEMLRGGSVLAHIHRRQHFSEQEACVVVQDIASALDFLHNKGKRPPAWSSHSPGLACQAKGGVLSSTLVLGRTWRWAGMAHRDLKPENILCEHVDKISPVKICDFDLGSGIKLNSDSSPISTPELLTPCGSAEYMAPEVVEAFSEEATNYDKRCDLWSLGVILYILLSGYPPFVGRCGSDCGWDMGEPCHTCQNTLFESIQEGKYEFPEKDWAHISSSAKDLISKLLVRDAKNRLSAGQVLQHPWVQGGFSDTLPTSILHQRNSAKDLTFFAGKAVAMNRQLAEQAVMEEQLDEAPMVITASSASMRLSPPSNSKLAKRRQRGSLLKTGPVSASELSQLLTPLVITSTCA</sequence>
<evidence type="ECO:0000259" key="16">
    <source>
        <dbReference type="PROSITE" id="PS50011"/>
    </source>
</evidence>
<name>A0A8C7VGK7_ONCMY</name>
<dbReference type="FunFam" id="1.10.510.10:FF:000119">
    <property type="entry name" value="Putative map kinase-interacting serine/threonine-protein kinase 1"/>
    <property type="match status" value="1"/>
</dbReference>
<evidence type="ECO:0000256" key="1">
    <source>
        <dbReference type="ARBA" id="ARBA00001946"/>
    </source>
</evidence>
<evidence type="ECO:0000256" key="6">
    <source>
        <dbReference type="ARBA" id="ARBA00022723"/>
    </source>
</evidence>
<evidence type="ECO:0000256" key="7">
    <source>
        <dbReference type="ARBA" id="ARBA00022741"/>
    </source>
</evidence>
<dbReference type="GO" id="GO:0005524">
    <property type="term" value="F:ATP binding"/>
    <property type="evidence" value="ECO:0007669"/>
    <property type="project" value="UniProtKB-UniRule"/>
</dbReference>
<evidence type="ECO:0000256" key="13">
    <source>
        <dbReference type="ARBA" id="ARBA00048679"/>
    </source>
</evidence>
<accession>A0A8C7VGK7</accession>
<dbReference type="InterPro" id="IPR000719">
    <property type="entry name" value="Prot_kinase_dom"/>
</dbReference>
<evidence type="ECO:0000256" key="9">
    <source>
        <dbReference type="ARBA" id="ARBA00022840"/>
    </source>
</evidence>
<dbReference type="Ensembl" id="ENSOMYT00000026446.2">
    <property type="protein sequence ID" value="ENSOMYP00000024156.2"/>
    <property type="gene ID" value="ENSOMYG00000009233.2"/>
</dbReference>